<dbReference type="PANTHER" id="PTHR48100:SF1">
    <property type="entry name" value="HISTIDINE PHOSPHATASE FAMILY PROTEIN-RELATED"/>
    <property type="match status" value="1"/>
</dbReference>
<dbReference type="OrthoDB" id="9782128at2"/>
<dbReference type="GO" id="GO:0016791">
    <property type="term" value="F:phosphatase activity"/>
    <property type="evidence" value="ECO:0007669"/>
    <property type="project" value="TreeGrafter"/>
</dbReference>
<accession>A0A3P3VZD9</accession>
<dbReference type="InterPro" id="IPR013078">
    <property type="entry name" value="His_Pase_superF_clade-1"/>
</dbReference>
<dbReference type="SUPFAM" id="SSF53254">
    <property type="entry name" value="Phosphoglycerate mutase-like"/>
    <property type="match status" value="1"/>
</dbReference>
<name>A0A3P3VZD9_9FLAO</name>
<reference evidence="1 2" key="1">
    <citation type="submission" date="2018-11" db="EMBL/GenBank/DDBJ databases">
        <title>Flavobacterium sp. nov., YIM 102701-2 draft genome.</title>
        <authorList>
            <person name="Li G."/>
            <person name="Jiang Y."/>
        </authorList>
    </citation>
    <scope>NUCLEOTIDE SEQUENCE [LARGE SCALE GENOMIC DNA]</scope>
    <source>
        <strain evidence="1 2">YIM 102701-2</strain>
    </source>
</reference>
<dbReference type="Gene3D" id="3.40.50.1240">
    <property type="entry name" value="Phosphoglycerate mutase-like"/>
    <property type="match status" value="1"/>
</dbReference>
<dbReference type="CDD" id="cd07040">
    <property type="entry name" value="HP"/>
    <property type="match status" value="1"/>
</dbReference>
<protein>
    <submittedName>
        <fullName evidence="1">Alpha-ribazole phosphatase</fullName>
    </submittedName>
</protein>
<dbReference type="RefSeq" id="WP_125020012.1">
    <property type="nucleotide sequence ID" value="NZ_RQVQ01000044.1"/>
</dbReference>
<dbReference type="Proteomes" id="UP000275719">
    <property type="component" value="Unassembled WGS sequence"/>
</dbReference>
<keyword evidence="2" id="KW-1185">Reference proteome</keyword>
<dbReference type="SMART" id="SM00855">
    <property type="entry name" value="PGAM"/>
    <property type="match status" value="1"/>
</dbReference>
<dbReference type="EMBL" id="RQVQ01000044">
    <property type="protein sequence ID" value="RRJ88080.1"/>
    <property type="molecule type" value="Genomic_DNA"/>
</dbReference>
<evidence type="ECO:0000313" key="2">
    <source>
        <dbReference type="Proteomes" id="UP000275719"/>
    </source>
</evidence>
<organism evidence="1 2">
    <name type="scientific">Paenimyroides tangerinum</name>
    <dbReference type="NCBI Taxonomy" id="2488728"/>
    <lineage>
        <taxon>Bacteria</taxon>
        <taxon>Pseudomonadati</taxon>
        <taxon>Bacteroidota</taxon>
        <taxon>Flavobacteriia</taxon>
        <taxon>Flavobacteriales</taxon>
        <taxon>Flavobacteriaceae</taxon>
        <taxon>Paenimyroides</taxon>
    </lineage>
</organism>
<comment type="caution">
    <text evidence="1">The sequence shown here is derived from an EMBL/GenBank/DDBJ whole genome shotgun (WGS) entry which is preliminary data.</text>
</comment>
<evidence type="ECO:0000313" key="1">
    <source>
        <dbReference type="EMBL" id="RRJ88080.1"/>
    </source>
</evidence>
<dbReference type="InterPro" id="IPR050275">
    <property type="entry name" value="PGM_Phosphatase"/>
</dbReference>
<dbReference type="GO" id="GO:0005737">
    <property type="term" value="C:cytoplasm"/>
    <property type="evidence" value="ECO:0007669"/>
    <property type="project" value="TreeGrafter"/>
</dbReference>
<dbReference type="Pfam" id="PF00300">
    <property type="entry name" value="His_Phos_1"/>
    <property type="match status" value="1"/>
</dbReference>
<sequence length="186" mass="21933">MEVFVSRHTRVSVPSGICYGQTDVALRETFLEEIDRFKHRIPTDLDVVFSSPLQRCVQVAQNFSEALITDNRLLEMDFGLWEMKAWNDIPLIEIQPWYDDFVFTKTPNGENFEMLFLRLKSFLDELRTKDYQKVLIVTHAGIIRAIWTYLLETPLQNAFKIPVDFEEILHFHLGKTSNEDYIIEKK</sequence>
<gene>
    <name evidence="1" type="ORF">EG240_14175</name>
</gene>
<dbReference type="PANTHER" id="PTHR48100">
    <property type="entry name" value="BROAD-SPECIFICITY PHOSPHATASE YOR283W-RELATED"/>
    <property type="match status" value="1"/>
</dbReference>
<proteinExistence type="predicted"/>
<dbReference type="AlphaFoldDB" id="A0A3P3VZD9"/>
<dbReference type="InterPro" id="IPR029033">
    <property type="entry name" value="His_PPase_superfam"/>
</dbReference>